<dbReference type="SMART" id="SM00015">
    <property type="entry name" value="IQ"/>
    <property type="match status" value="2"/>
</dbReference>
<feature type="region of interest" description="Disordered" evidence="2">
    <location>
        <begin position="1531"/>
        <end position="1598"/>
    </location>
</feature>
<dbReference type="InterPro" id="IPR000237">
    <property type="entry name" value="GRIP_dom"/>
</dbReference>
<feature type="region of interest" description="Disordered" evidence="2">
    <location>
        <begin position="1736"/>
        <end position="1804"/>
    </location>
</feature>
<sequence>MAGLSKMRMFGVDSGLDLGKVAQVGSAGLELTGKMGAAGLDLGKMGLSATASLSGLLGREDKDADPAAASEPAAGEGAELQQQLAAARRAEEQAKESLAQLQRELAAAKQSAAQAAELRERLASAQQAEEQAKEDLAHTKMELQALSGRSEDASALQSELEAAKSAEARARTALSTLQAELDAARSTATDVTQLQRELEATKVELAAAQGAQASSTSSETLGIELDAARQKESLAQEQIAELQRELQAAQAALSESAVQAAKDGEVEKAIAALRQDLQTAQESKQTVQKELEQARLSQDQAKEELCKLQGHLQELTSPDSKSVQELQAAKEGEACALAQLQAAKQAEEQAKEDLAHTKMELQALSGRSDDASALQSELEAAKGAEAQARTALSTLQAELDAARSTATDVTQLQRELEATKVELAAAQGAQASSTSSETLGIELDAARQKESLAQEQIAELQRELQAAQAALSESAVQAAKDGEAEKAIAALQQDLQTAQESKQTVQKELEQARLSQDQAKEELCKLQGHLQELTSPDSKSAQELQAVRESQALALTQLAAAQSEVASLRQDLQAERQSPEAQAREALLRELQEAKDRAAELTQQAQQAQRAARPELQAQEQEALQGEESAPDAVPDVFEVLFALQGSLGLEFRALAAPYVIAKIHDSGIATGLGISEGDELIAVAEESVEQASWEDLVRKLSQRPVVAQFRRRSAAPGADGASASAAKAAALISSVGSSLLSKARGEDEAKQAMAAELRQLRGEVQRLEDLGRAKEEELRRLHARMRQKEESLHAALGAGGDVAVAKLAEEREVMGQRLQLLEGQLEEAARQLQQRTEESQRFQANFEEEARQKEEQKQLAASLQDRCNSLMKQFESLSQTCQNLTMDSQQKAGLEGQVNELLRMNAQWQHAHQSLNAESETLRQKLQQVEQLQLEVRRLQPLAQQSLELEMRLREAEQSLDQHRDALSQAQQLRAQENSTVQRLQAELDSLQESGESTAGQLEAELMERSRECATLRREKEEAAKRAEELLQKQQENLQAAQEGRALHAENQRLQDQLVGAQEEQKALNAVVERCLAKMEVDSRERPFLVDKRMVTQMLAAYLEQRENPGPQQEILHKMADLLGFTTSEREQVGLSHKRKTPLQMEEAAGLTDLTDRFVDFLMEESEAGWSRPLEENERSQVFRLSFRGFGLSGLAPWELAVRESSIHGLRAAMMAVLRESALQSLAEILLHHQFLRSKEALRQWHTAAKRRGLHQQHAQSAVEKAEVASRLKDKHELEAARLRSQWNQERKALLKKEMTEEEIRKLREMDGFHRSRVAKLHDFHEKTQLDTQVALDEAQTKCKRDMKVLALSALEQIAQTRRPAATLEADSPSVCFLQWAFTPHPEVWCVPSPPAANLQHAIQLSEQRRQLAAALHGLRLQTQSLAAAAAASAALSPAASVPGDKIQSQDVLAARLLRRSLLRALRRQQGPFLQRLLLFRRQNPRAPRGSRASVAFKSRASLARANADSFSGSPGKAFVLGEDLEAVRQPMPAPPAPAPARKAKAKVAQAKPDETQAAEAAAVKIQRAERQRAERQRAERALRALPAESHLPSLPPVPQEVAAATKIQAQVRLRAQRRDAAALAAAKAKEAETSSPALQRRSALKLVRSEPAQEAEPSPSFTRRPALKLTRSTPEATQPRAAAPVRRISNARARGSLAKSPDAAVQDEPTAEEASLGHLPPVPKEVKAAVKIQAAVRGRQTRRRLAKAQRQRRQPFMAPAPAPAAPARSRASTRSRASRSSSGLFGYEEGEEEEQLEDDQELEVDEVPRPTLLGPTGKDPVIQKTCCQQLQHELEELQQKCAGAEVIWKVLVKIGLMSALLLGPEELHRAMMLTPDEEMHRVQSEGDEDFPSPLPWRHAWRALALLAFMGTVGVVHSRWAGSSAAQEASTQNSLNMVELPALKNSKFVSNAKVMYVNWTQEEKSIPKALEETFPDGHGWIPTRFQEGGDTTKEWYWQDVAWWVKNQLLGNKSPFEDGVPIPDSGSNDTDQLNPGEYVAYTRRQVCYIAAKSLLGAGTSGYKNGLKRYLHERGPGGCIPQQQNFGKAMWGLLATCAADPTLEGGAQGPMILVAKNKELEINYDHLKSENIQLTQAGFRICRYDDGSIYKQGFLPGVPKSPEDLCSQPQWSGPGVDFLSSSRHMRQAVVDASGSHVGGKMFGGSCGSGGPEDQHLLMFMPEVAVLSFFLSQSEEQPQLAAPTWILGARMVNQGLDGTGRWAGNMRPEPGLRMASDLVQVELDGVSMMMSQAKPFVAVPPGISEAVFESSGADLKKARQNRLARQRIFGNSTDGFDEKVAVWYQAISLAAIPNELHGAFHTVVRSVGTGPWTSGLRFGDSQVDVLAIWLGQALASKSWGDGALLLDYYLYSSFVENPGNQCFLHSSQRCGDCLWTCNQRQIPKGSFYLPERAFMTNDDSKPCVGQSEFACSFNGIENVMWNFGLKSTAQLWRTVDLALKSHEGAT</sequence>
<feature type="compositionally biased region" description="Basic residues" evidence="2">
    <location>
        <begin position="1741"/>
        <end position="1755"/>
    </location>
</feature>
<comment type="caution">
    <text evidence="4">The sequence shown here is derived from an EMBL/GenBank/DDBJ whole genome shotgun (WGS) entry which is preliminary data.</text>
</comment>
<keyword evidence="1" id="KW-0175">Coiled coil</keyword>
<dbReference type="PROSITE" id="PS50096">
    <property type="entry name" value="IQ"/>
    <property type="match status" value="3"/>
</dbReference>
<dbReference type="InterPro" id="IPR036034">
    <property type="entry name" value="PDZ_sf"/>
</dbReference>
<evidence type="ECO:0000259" key="3">
    <source>
        <dbReference type="PROSITE" id="PS50913"/>
    </source>
</evidence>
<dbReference type="EMBL" id="CAUJNA010003465">
    <property type="protein sequence ID" value="CAJ1402732.1"/>
    <property type="molecule type" value="Genomic_DNA"/>
</dbReference>
<feature type="coiled-coil region" evidence="1">
    <location>
        <begin position="751"/>
        <end position="1072"/>
    </location>
</feature>
<feature type="compositionally biased region" description="Low complexity" evidence="2">
    <location>
        <begin position="600"/>
        <end position="628"/>
    </location>
</feature>
<dbReference type="Proteomes" id="UP001178507">
    <property type="component" value="Unassembled WGS sequence"/>
</dbReference>
<feature type="region of interest" description="Disordered" evidence="2">
    <location>
        <begin position="120"/>
        <end position="139"/>
    </location>
</feature>
<feature type="region of interest" description="Disordered" evidence="2">
    <location>
        <begin position="1629"/>
        <end position="1724"/>
    </location>
</feature>
<feature type="compositionally biased region" description="Low complexity" evidence="2">
    <location>
        <begin position="66"/>
        <end position="87"/>
    </location>
</feature>
<feature type="compositionally biased region" description="Basic and acidic residues" evidence="2">
    <location>
        <begin position="130"/>
        <end position="139"/>
    </location>
</feature>
<feature type="compositionally biased region" description="Acidic residues" evidence="2">
    <location>
        <begin position="1790"/>
        <end position="1804"/>
    </location>
</feature>
<dbReference type="PANTHER" id="PTHR45615">
    <property type="entry name" value="MYOSIN HEAVY CHAIN, NON-MUSCLE"/>
    <property type="match status" value="1"/>
</dbReference>
<dbReference type="InterPro" id="IPR000048">
    <property type="entry name" value="IQ_motif_EF-hand-BS"/>
</dbReference>
<dbReference type="PROSITE" id="PS50913">
    <property type="entry name" value="GRIP"/>
    <property type="match status" value="1"/>
</dbReference>
<gene>
    <name evidence="4" type="ORF">EVOR1521_LOCUS25551</name>
</gene>
<accession>A0AA36JBQ8</accession>
<evidence type="ECO:0000313" key="5">
    <source>
        <dbReference type="Proteomes" id="UP001178507"/>
    </source>
</evidence>
<feature type="domain" description="GRIP" evidence="3">
    <location>
        <begin position="1086"/>
        <end position="1137"/>
    </location>
</feature>
<evidence type="ECO:0000256" key="2">
    <source>
        <dbReference type="SAM" id="MobiDB-lite"/>
    </source>
</evidence>
<proteinExistence type="predicted"/>
<dbReference type="SUPFAM" id="SSF50156">
    <property type="entry name" value="PDZ domain-like"/>
    <property type="match status" value="1"/>
</dbReference>
<feature type="coiled-coil region" evidence="1">
    <location>
        <begin position="1267"/>
        <end position="1311"/>
    </location>
</feature>
<feature type="compositionally biased region" description="Basic and acidic residues" evidence="2">
    <location>
        <begin position="1568"/>
        <end position="1584"/>
    </location>
</feature>
<dbReference type="PANTHER" id="PTHR45615:SF80">
    <property type="entry name" value="GRIP DOMAIN-CONTAINING PROTEIN"/>
    <property type="match status" value="1"/>
</dbReference>
<name>A0AA36JBQ8_9DINO</name>
<feature type="coiled-coil region" evidence="1">
    <location>
        <begin position="409"/>
        <end position="522"/>
    </location>
</feature>
<organism evidence="4 5">
    <name type="scientific">Effrenium voratum</name>
    <dbReference type="NCBI Taxonomy" id="2562239"/>
    <lineage>
        <taxon>Eukaryota</taxon>
        <taxon>Sar</taxon>
        <taxon>Alveolata</taxon>
        <taxon>Dinophyceae</taxon>
        <taxon>Suessiales</taxon>
        <taxon>Symbiodiniaceae</taxon>
        <taxon>Effrenium</taxon>
    </lineage>
</organism>
<protein>
    <recommendedName>
        <fullName evidence="3">GRIP domain-containing protein</fullName>
    </recommendedName>
</protein>
<keyword evidence="5" id="KW-1185">Reference proteome</keyword>
<feature type="region of interest" description="Disordered" evidence="2">
    <location>
        <begin position="57"/>
        <end position="97"/>
    </location>
</feature>
<evidence type="ECO:0000313" key="4">
    <source>
        <dbReference type="EMBL" id="CAJ1402732.1"/>
    </source>
</evidence>
<evidence type="ECO:0000256" key="1">
    <source>
        <dbReference type="SAM" id="Coils"/>
    </source>
</evidence>
<reference evidence="4" key="1">
    <citation type="submission" date="2023-08" db="EMBL/GenBank/DDBJ databases">
        <authorList>
            <person name="Chen Y."/>
            <person name="Shah S."/>
            <person name="Dougan E. K."/>
            <person name="Thang M."/>
            <person name="Chan C."/>
        </authorList>
    </citation>
    <scope>NUCLEOTIDE SEQUENCE</scope>
</reference>
<feature type="region of interest" description="Disordered" evidence="2">
    <location>
        <begin position="598"/>
        <end position="630"/>
    </location>
</feature>